<protein>
    <recommendedName>
        <fullName evidence="4">Lipoprotein</fullName>
    </recommendedName>
</protein>
<name>A0ABT4WI07_9FLAO</name>
<gene>
    <name evidence="2" type="ORF">NJT12_21040</name>
</gene>
<feature type="signal peptide" evidence="1">
    <location>
        <begin position="1"/>
        <end position="19"/>
    </location>
</feature>
<accession>A0ABT4WI07</accession>
<evidence type="ECO:0008006" key="4">
    <source>
        <dbReference type="Google" id="ProtNLM"/>
    </source>
</evidence>
<evidence type="ECO:0000256" key="1">
    <source>
        <dbReference type="SAM" id="SignalP"/>
    </source>
</evidence>
<feature type="chain" id="PRO_5045840244" description="Lipoprotein" evidence="1">
    <location>
        <begin position="20"/>
        <end position="210"/>
    </location>
</feature>
<evidence type="ECO:0000313" key="3">
    <source>
        <dbReference type="Proteomes" id="UP001212170"/>
    </source>
</evidence>
<dbReference type="Proteomes" id="UP001212170">
    <property type="component" value="Unassembled WGS sequence"/>
</dbReference>
<evidence type="ECO:0000313" key="2">
    <source>
        <dbReference type="EMBL" id="MDA6072117.1"/>
    </source>
</evidence>
<keyword evidence="1" id="KW-0732">Signal</keyword>
<proteinExistence type="predicted"/>
<reference evidence="2 3" key="1">
    <citation type="journal article" date="2023" name="Chemosphere">
        <title>Whole genome analysis of Flavobacterium aziz-sancarii sp. nov., isolated from Ardley Island (Antarctica), revealed a rich resistome and bioremediation potential.</title>
        <authorList>
            <person name="Otur C."/>
            <person name="Okay S."/>
            <person name="Kurt-Kizildogan A."/>
        </authorList>
    </citation>
    <scope>NUCLEOTIDE SEQUENCE [LARGE SCALE GENOMIC DNA]</scope>
    <source>
        <strain evidence="2 3">AC</strain>
    </source>
</reference>
<dbReference type="EMBL" id="JAMZNK010000050">
    <property type="protein sequence ID" value="MDA6072117.1"/>
    <property type="molecule type" value="Genomic_DNA"/>
</dbReference>
<comment type="caution">
    <text evidence="2">The sequence shown here is derived from an EMBL/GenBank/DDBJ whole genome shotgun (WGS) entry which is preliminary data.</text>
</comment>
<sequence>MTKKIIILLISIGLFSSCAITKRDKFNAVNDYLDSVIADSEEIMIIHEKMSPDLAIIMLYGHDFWTEYPDTTFVIRENGIHSQVLENGKWVDLFDKKDWLNMKKKYGDKIETSTGDNGYWQLEDFRHNNIVFEKRNVFFKNLTSYYFDQPRKKVFEFSFPISYKKKYLVFSVTAKTTHSTGRAIINLTVVMEKLNGKWIVVDSAGPSYFD</sequence>
<keyword evidence="3" id="KW-1185">Reference proteome</keyword>
<dbReference type="RefSeq" id="WP_271338030.1">
    <property type="nucleotide sequence ID" value="NZ_JAMZNK010000050.1"/>
</dbReference>
<organism evidence="2 3">
    <name type="scientific">Flavobacterium azizsancarii</name>
    <dbReference type="NCBI Taxonomy" id="2961580"/>
    <lineage>
        <taxon>Bacteria</taxon>
        <taxon>Pseudomonadati</taxon>
        <taxon>Bacteroidota</taxon>
        <taxon>Flavobacteriia</taxon>
        <taxon>Flavobacteriales</taxon>
        <taxon>Flavobacteriaceae</taxon>
        <taxon>Flavobacterium</taxon>
    </lineage>
</organism>
<dbReference type="PROSITE" id="PS51257">
    <property type="entry name" value="PROKAR_LIPOPROTEIN"/>
    <property type="match status" value="1"/>
</dbReference>